<proteinExistence type="inferred from homology"/>
<dbReference type="Proteomes" id="UP000308730">
    <property type="component" value="Unassembled WGS sequence"/>
</dbReference>
<dbReference type="SMART" id="SM00332">
    <property type="entry name" value="PP2Cc"/>
    <property type="match status" value="1"/>
</dbReference>
<organism evidence="6 7">
    <name type="scientific">Antrodiella citrinella</name>
    <dbReference type="NCBI Taxonomy" id="2447956"/>
    <lineage>
        <taxon>Eukaryota</taxon>
        <taxon>Fungi</taxon>
        <taxon>Dikarya</taxon>
        <taxon>Basidiomycota</taxon>
        <taxon>Agaricomycotina</taxon>
        <taxon>Agaricomycetes</taxon>
        <taxon>Polyporales</taxon>
        <taxon>Steccherinaceae</taxon>
        <taxon>Antrodiella</taxon>
    </lineage>
</organism>
<dbReference type="OrthoDB" id="416093at2759"/>
<keyword evidence="1" id="KW-0479">Metal-binding</keyword>
<comment type="similarity">
    <text evidence="4">Belongs to the PP2C family.</text>
</comment>
<gene>
    <name evidence="6" type="ORF">EUX98_g638</name>
</gene>
<keyword evidence="3 4" id="KW-0904">Protein phosphatase</keyword>
<dbReference type="AlphaFoldDB" id="A0A4S4N5S8"/>
<dbReference type="PROSITE" id="PS01032">
    <property type="entry name" value="PPM_1"/>
    <property type="match status" value="1"/>
</dbReference>
<sequence length="387" mass="42974">MPMASDSLLSIWPIPSSALISPAFPFQTNKLRTPDSTMTMYQEDFYSYSALSLNPKELQASLRKAHHIEWDYDSLPPSIARQVLFVGIYDGHGGSAVSQFLRQELHGMFESADKSHVPDLFAWAKELGGYFKRYKGGVLAPWVHPDSKDAEAEMDLEARATLTFFEVDKTLYMESSAQECGATASVALLHSLDDPSIPFFASKRVALTVAHVGDTRVLLSATHDGKVVPMTEHHHPDARVEAVRLRRMMGSGLITDSFGEVRWMGALANTRSLGDLKYKPLGVTPEPDVRTMLLEGTCYSHITLISDGISSVVSDDEMSDLARDARTPHEAAKRILSFAQDMGSEDNLTALVVPLSGWGKMTGDDRTRELREYRINSMTGSERQRRM</sequence>
<dbReference type="EMBL" id="SGPM01000005">
    <property type="protein sequence ID" value="THH33537.1"/>
    <property type="molecule type" value="Genomic_DNA"/>
</dbReference>
<dbReference type="Gene3D" id="3.60.40.10">
    <property type="entry name" value="PPM-type phosphatase domain"/>
    <property type="match status" value="1"/>
</dbReference>
<dbReference type="SUPFAM" id="SSF81606">
    <property type="entry name" value="PP2C-like"/>
    <property type="match status" value="1"/>
</dbReference>
<dbReference type="InterPro" id="IPR000222">
    <property type="entry name" value="PP2C_BS"/>
</dbReference>
<evidence type="ECO:0000256" key="1">
    <source>
        <dbReference type="ARBA" id="ARBA00022723"/>
    </source>
</evidence>
<dbReference type="GO" id="GO:0046872">
    <property type="term" value="F:metal ion binding"/>
    <property type="evidence" value="ECO:0007669"/>
    <property type="project" value="UniProtKB-KW"/>
</dbReference>
<name>A0A4S4N5S8_9APHY</name>
<evidence type="ECO:0000256" key="2">
    <source>
        <dbReference type="ARBA" id="ARBA00022801"/>
    </source>
</evidence>
<evidence type="ECO:0000259" key="5">
    <source>
        <dbReference type="PROSITE" id="PS51746"/>
    </source>
</evidence>
<comment type="caution">
    <text evidence="6">The sequence shown here is derived from an EMBL/GenBank/DDBJ whole genome shotgun (WGS) entry which is preliminary data.</text>
</comment>
<protein>
    <recommendedName>
        <fullName evidence="5">PPM-type phosphatase domain-containing protein</fullName>
    </recommendedName>
</protein>
<dbReference type="PROSITE" id="PS51746">
    <property type="entry name" value="PPM_2"/>
    <property type="match status" value="1"/>
</dbReference>
<dbReference type="CDD" id="cd00143">
    <property type="entry name" value="PP2Cc"/>
    <property type="match status" value="1"/>
</dbReference>
<dbReference type="InterPro" id="IPR015655">
    <property type="entry name" value="PP2C"/>
</dbReference>
<feature type="domain" description="PPM-type phosphatase" evidence="5">
    <location>
        <begin position="47"/>
        <end position="355"/>
    </location>
</feature>
<keyword evidence="2 4" id="KW-0378">Hydrolase</keyword>
<evidence type="ECO:0000313" key="7">
    <source>
        <dbReference type="Proteomes" id="UP000308730"/>
    </source>
</evidence>
<evidence type="ECO:0000256" key="4">
    <source>
        <dbReference type="RuleBase" id="RU003465"/>
    </source>
</evidence>
<dbReference type="Pfam" id="PF00481">
    <property type="entry name" value="PP2C"/>
    <property type="match status" value="1"/>
</dbReference>
<dbReference type="InterPro" id="IPR036457">
    <property type="entry name" value="PPM-type-like_dom_sf"/>
</dbReference>
<evidence type="ECO:0000256" key="3">
    <source>
        <dbReference type="ARBA" id="ARBA00022912"/>
    </source>
</evidence>
<dbReference type="GO" id="GO:0004722">
    <property type="term" value="F:protein serine/threonine phosphatase activity"/>
    <property type="evidence" value="ECO:0007669"/>
    <property type="project" value="InterPro"/>
</dbReference>
<dbReference type="PANTHER" id="PTHR13832:SF589">
    <property type="entry name" value="[PYRUVATE DEHYDROGENASE [ACETYL-TRANSFERRING]]-PHOSPHATASE 2, MITOCHONDRIAL"/>
    <property type="match status" value="1"/>
</dbReference>
<dbReference type="PANTHER" id="PTHR13832">
    <property type="entry name" value="PROTEIN PHOSPHATASE 2C"/>
    <property type="match status" value="1"/>
</dbReference>
<reference evidence="6 7" key="1">
    <citation type="submission" date="2019-02" db="EMBL/GenBank/DDBJ databases">
        <title>Genome sequencing of the rare red list fungi Antrodiella citrinella (Flaviporus citrinellus).</title>
        <authorList>
            <person name="Buettner E."/>
            <person name="Kellner H."/>
        </authorList>
    </citation>
    <scope>NUCLEOTIDE SEQUENCE [LARGE SCALE GENOMIC DNA]</scope>
    <source>
        <strain evidence="6 7">DSM 108506</strain>
    </source>
</reference>
<evidence type="ECO:0000313" key="6">
    <source>
        <dbReference type="EMBL" id="THH33537.1"/>
    </source>
</evidence>
<dbReference type="InterPro" id="IPR001932">
    <property type="entry name" value="PPM-type_phosphatase-like_dom"/>
</dbReference>
<keyword evidence="7" id="KW-1185">Reference proteome</keyword>
<accession>A0A4S4N5S8</accession>